<name>A0A6J4UYE0_9BACT</name>
<dbReference type="GO" id="GO:0016787">
    <property type="term" value="F:hydrolase activity"/>
    <property type="evidence" value="ECO:0007669"/>
    <property type="project" value="UniProtKB-KW"/>
</dbReference>
<dbReference type="FunFam" id="3.40.50.1820:FF:000089">
    <property type="entry name" value="Alpha/beta hydrolase"/>
    <property type="match status" value="1"/>
</dbReference>
<dbReference type="InterPro" id="IPR006311">
    <property type="entry name" value="TAT_signal"/>
</dbReference>
<dbReference type="PANTHER" id="PTHR48081">
    <property type="entry name" value="AB HYDROLASE SUPERFAMILY PROTEIN C4A8.06C"/>
    <property type="match status" value="1"/>
</dbReference>
<keyword evidence="2" id="KW-0378">Hydrolase</keyword>
<dbReference type="InterPro" id="IPR050300">
    <property type="entry name" value="GDXG_lipolytic_enzyme"/>
</dbReference>
<dbReference type="InterPro" id="IPR029058">
    <property type="entry name" value="AB_hydrolase_fold"/>
</dbReference>
<evidence type="ECO:0000256" key="2">
    <source>
        <dbReference type="ARBA" id="ARBA00022801"/>
    </source>
</evidence>
<dbReference type="EMBL" id="CADCWI010000107">
    <property type="protein sequence ID" value="CAA9563520.1"/>
    <property type="molecule type" value="Genomic_DNA"/>
</dbReference>
<feature type="chain" id="PRO_5027007736" evidence="4">
    <location>
        <begin position="36"/>
        <end position="377"/>
    </location>
</feature>
<dbReference type="Pfam" id="PF07859">
    <property type="entry name" value="Abhydrolase_3"/>
    <property type="match status" value="1"/>
</dbReference>
<dbReference type="PANTHER" id="PTHR48081:SF8">
    <property type="entry name" value="ALPHA_BETA HYDROLASE FOLD-3 DOMAIN-CONTAINING PROTEIN-RELATED"/>
    <property type="match status" value="1"/>
</dbReference>
<keyword evidence="4" id="KW-0732">Signal</keyword>
<evidence type="ECO:0000256" key="3">
    <source>
        <dbReference type="SAM" id="MobiDB-lite"/>
    </source>
</evidence>
<dbReference type="Gene3D" id="3.40.50.1820">
    <property type="entry name" value="alpha/beta hydrolase"/>
    <property type="match status" value="1"/>
</dbReference>
<feature type="signal peptide" evidence="4">
    <location>
        <begin position="1"/>
        <end position="35"/>
    </location>
</feature>
<evidence type="ECO:0000256" key="1">
    <source>
        <dbReference type="ARBA" id="ARBA00010515"/>
    </source>
</evidence>
<organism evidence="6">
    <name type="scientific">uncultured Thermomicrobiales bacterium</name>
    <dbReference type="NCBI Taxonomy" id="1645740"/>
    <lineage>
        <taxon>Bacteria</taxon>
        <taxon>Pseudomonadati</taxon>
        <taxon>Thermomicrobiota</taxon>
        <taxon>Thermomicrobia</taxon>
        <taxon>Thermomicrobiales</taxon>
        <taxon>environmental samples</taxon>
    </lineage>
</organism>
<sequence length="377" mass="38766">MSSTPTLRDPLALSRRILLGATAAGALALTSGALAQDATPGTPVTPGSPVTGGPAPDAQMQEVLDALAAFEAPPLESVTPEIGRNLPSFANALQAVIAAKGLPAFEPVGAIEHILIPSADGEILARIYRPLEAGSDALPVLVYFHGGGFVIANLDTYDASCRALTNATGCIVASIAYRQAPEHSFPAPVDDAYAATQYFLENAGDIGGDPAKVAVAGESAGGNLAAVVSLRARDEGAPMPVHQLLVYPVTTFAPEGEAAASLEQFADARPLNAAMLEWFTSHYLPDPGDATDPEASPLEAEDLSDLPPTTVILAEIDPLQSQGAAFAERLEEAGVDVSLTLYQGVTHEFFGMGAVVDKAAEAVDEAAARLTASFEAV</sequence>
<dbReference type="InterPro" id="IPR013094">
    <property type="entry name" value="AB_hydrolase_3"/>
</dbReference>
<dbReference type="SUPFAM" id="SSF53474">
    <property type="entry name" value="alpha/beta-Hydrolases"/>
    <property type="match status" value="1"/>
</dbReference>
<feature type="domain" description="Alpha/beta hydrolase fold-3" evidence="5">
    <location>
        <begin position="141"/>
        <end position="350"/>
    </location>
</feature>
<accession>A0A6J4UYE0</accession>
<gene>
    <name evidence="6" type="ORF">AVDCRST_MAG43-2123</name>
</gene>
<feature type="region of interest" description="Disordered" evidence="3">
    <location>
        <begin position="36"/>
        <end position="57"/>
    </location>
</feature>
<reference evidence="6" key="1">
    <citation type="submission" date="2020-02" db="EMBL/GenBank/DDBJ databases">
        <authorList>
            <person name="Meier V. D."/>
        </authorList>
    </citation>
    <scope>NUCLEOTIDE SEQUENCE</scope>
    <source>
        <strain evidence="6">AVDCRST_MAG43</strain>
    </source>
</reference>
<dbReference type="AlphaFoldDB" id="A0A6J4UYE0"/>
<feature type="compositionally biased region" description="Low complexity" evidence="3">
    <location>
        <begin position="36"/>
        <end position="56"/>
    </location>
</feature>
<protein>
    <submittedName>
        <fullName evidence="6">Esterase/lipase</fullName>
    </submittedName>
</protein>
<evidence type="ECO:0000259" key="5">
    <source>
        <dbReference type="Pfam" id="PF07859"/>
    </source>
</evidence>
<evidence type="ECO:0000256" key="4">
    <source>
        <dbReference type="SAM" id="SignalP"/>
    </source>
</evidence>
<evidence type="ECO:0000313" key="6">
    <source>
        <dbReference type="EMBL" id="CAA9563520.1"/>
    </source>
</evidence>
<comment type="similarity">
    <text evidence="1">Belongs to the 'GDXG' lipolytic enzyme family.</text>
</comment>
<proteinExistence type="inferred from homology"/>
<dbReference type="PROSITE" id="PS51318">
    <property type="entry name" value="TAT"/>
    <property type="match status" value="1"/>
</dbReference>